<accession>A0A511FEQ4</accession>
<evidence type="ECO:0000313" key="4">
    <source>
        <dbReference type="Proteomes" id="UP000564629"/>
    </source>
</evidence>
<protein>
    <submittedName>
        <fullName evidence="1">Uncharacterized protein</fullName>
    </submittedName>
</protein>
<evidence type="ECO:0000313" key="2">
    <source>
        <dbReference type="EMBL" id="MBB5474687.1"/>
    </source>
</evidence>
<organism evidence="1 3">
    <name type="scientific">Cellulomonas hominis</name>
    <dbReference type="NCBI Taxonomy" id="156981"/>
    <lineage>
        <taxon>Bacteria</taxon>
        <taxon>Bacillati</taxon>
        <taxon>Actinomycetota</taxon>
        <taxon>Actinomycetes</taxon>
        <taxon>Micrococcales</taxon>
        <taxon>Cellulomonadaceae</taxon>
        <taxon>Cellulomonas</taxon>
    </lineage>
</organism>
<dbReference type="AlphaFoldDB" id="A0A511FEQ4"/>
<evidence type="ECO:0000313" key="3">
    <source>
        <dbReference type="Proteomes" id="UP000321723"/>
    </source>
</evidence>
<proteinExistence type="predicted"/>
<reference evidence="1 3" key="1">
    <citation type="submission" date="2019-07" db="EMBL/GenBank/DDBJ databases">
        <title>Whole genome shotgun sequence of Cellulomonas hominis NBRC 16055.</title>
        <authorList>
            <person name="Hosoyama A."/>
            <person name="Uohara A."/>
            <person name="Ohji S."/>
            <person name="Ichikawa N."/>
        </authorList>
    </citation>
    <scope>NUCLEOTIDE SEQUENCE [LARGE SCALE GENOMIC DNA]</scope>
    <source>
        <strain evidence="1 3">NBRC 16055</strain>
    </source>
</reference>
<gene>
    <name evidence="1" type="ORF">CHO01_21900</name>
    <name evidence="2" type="ORF">HNR08_003423</name>
</gene>
<dbReference type="Proteomes" id="UP000564629">
    <property type="component" value="Unassembled WGS sequence"/>
</dbReference>
<dbReference type="EMBL" id="BJVQ01000029">
    <property type="protein sequence ID" value="GEL47074.1"/>
    <property type="molecule type" value="Genomic_DNA"/>
</dbReference>
<comment type="caution">
    <text evidence="1">The sequence shown here is derived from an EMBL/GenBank/DDBJ whole genome shotgun (WGS) entry which is preliminary data.</text>
</comment>
<sequence>MTTANVNRSPAAFVRRVRALAETNDWLVGDVDAAAVLSEALAHLGRTGAHHEQIAHLTARRPTHSAAALALEATTLLRDALALRHVLGRQPLSRSSTLAGGVPVLGPDGADILLPQHGPNSAAALPVTLQLHQGGALLVTDAGPLPLARAMEVLDAISAGTRLGRLGTARALLSTSRALAELPIAAGA</sequence>
<reference evidence="2 4" key="2">
    <citation type="submission" date="2020-08" db="EMBL/GenBank/DDBJ databases">
        <title>Sequencing the genomes of 1000 actinobacteria strains.</title>
        <authorList>
            <person name="Klenk H.-P."/>
        </authorList>
    </citation>
    <scope>NUCLEOTIDE SEQUENCE [LARGE SCALE GENOMIC DNA]</scope>
    <source>
        <strain evidence="2 4">DSM 9581</strain>
    </source>
</reference>
<evidence type="ECO:0000313" key="1">
    <source>
        <dbReference type="EMBL" id="GEL47074.1"/>
    </source>
</evidence>
<name>A0A511FEQ4_9CELL</name>
<dbReference type="EMBL" id="JACHDN010000001">
    <property type="protein sequence ID" value="MBB5474687.1"/>
    <property type="molecule type" value="Genomic_DNA"/>
</dbReference>
<dbReference type="RefSeq" id="WP_146837859.1">
    <property type="nucleotide sequence ID" value="NZ_BJVQ01000029.1"/>
</dbReference>
<keyword evidence="3" id="KW-1185">Reference proteome</keyword>
<dbReference type="Proteomes" id="UP000321723">
    <property type="component" value="Unassembled WGS sequence"/>
</dbReference>